<dbReference type="EMBL" id="BLXT01007705">
    <property type="protein sequence ID" value="GFO41692.1"/>
    <property type="molecule type" value="Genomic_DNA"/>
</dbReference>
<dbReference type="Proteomes" id="UP000735302">
    <property type="component" value="Unassembled WGS sequence"/>
</dbReference>
<comment type="caution">
    <text evidence="1">The sequence shown here is derived from an EMBL/GenBank/DDBJ whole genome shotgun (WGS) entry which is preliminary data.</text>
</comment>
<accession>A0AAV4DCD3</accession>
<keyword evidence="2" id="KW-1185">Reference proteome</keyword>
<evidence type="ECO:0000313" key="2">
    <source>
        <dbReference type="Proteomes" id="UP000735302"/>
    </source>
</evidence>
<proteinExistence type="predicted"/>
<protein>
    <submittedName>
        <fullName evidence="1">Uncharacterized protein</fullName>
    </submittedName>
</protein>
<reference evidence="1 2" key="1">
    <citation type="journal article" date="2021" name="Elife">
        <title>Chloroplast acquisition without the gene transfer in kleptoplastic sea slugs, Plakobranchus ocellatus.</title>
        <authorList>
            <person name="Maeda T."/>
            <person name="Takahashi S."/>
            <person name="Yoshida T."/>
            <person name="Shimamura S."/>
            <person name="Takaki Y."/>
            <person name="Nagai Y."/>
            <person name="Toyoda A."/>
            <person name="Suzuki Y."/>
            <person name="Arimoto A."/>
            <person name="Ishii H."/>
            <person name="Satoh N."/>
            <person name="Nishiyama T."/>
            <person name="Hasebe M."/>
            <person name="Maruyama T."/>
            <person name="Minagawa J."/>
            <person name="Obokata J."/>
            <person name="Shigenobu S."/>
        </authorList>
    </citation>
    <scope>NUCLEOTIDE SEQUENCE [LARGE SCALE GENOMIC DNA]</scope>
</reference>
<name>A0AAV4DCD3_9GAST</name>
<gene>
    <name evidence="1" type="ORF">PoB_006819700</name>
</gene>
<evidence type="ECO:0000313" key="1">
    <source>
        <dbReference type="EMBL" id="GFO41692.1"/>
    </source>
</evidence>
<sequence length="80" mass="9263">MRKYQYKFLPQNYEFQSLFVKLQTLKRDDVWFRKGIITATLNNDDMLHLASNEPTAAPACLWIVLCEATAFPTAHVSRQG</sequence>
<organism evidence="1 2">
    <name type="scientific">Plakobranchus ocellatus</name>
    <dbReference type="NCBI Taxonomy" id="259542"/>
    <lineage>
        <taxon>Eukaryota</taxon>
        <taxon>Metazoa</taxon>
        <taxon>Spiralia</taxon>
        <taxon>Lophotrochozoa</taxon>
        <taxon>Mollusca</taxon>
        <taxon>Gastropoda</taxon>
        <taxon>Heterobranchia</taxon>
        <taxon>Euthyneura</taxon>
        <taxon>Panpulmonata</taxon>
        <taxon>Sacoglossa</taxon>
        <taxon>Placobranchoidea</taxon>
        <taxon>Plakobranchidae</taxon>
        <taxon>Plakobranchus</taxon>
    </lineage>
</organism>
<dbReference type="AlphaFoldDB" id="A0AAV4DCD3"/>